<dbReference type="Proteomes" id="UP000229897">
    <property type="component" value="Chromosome"/>
</dbReference>
<evidence type="ECO:0000256" key="13">
    <source>
        <dbReference type="SAM" id="Phobius"/>
    </source>
</evidence>
<dbReference type="GO" id="GO:0008237">
    <property type="term" value="F:metallopeptidase activity"/>
    <property type="evidence" value="ECO:0007669"/>
    <property type="project" value="UniProtKB-KW"/>
</dbReference>
<evidence type="ECO:0000256" key="10">
    <source>
        <dbReference type="ARBA" id="ARBA00022989"/>
    </source>
</evidence>
<feature type="transmembrane region" description="Helical" evidence="13">
    <location>
        <begin position="95"/>
        <end position="122"/>
    </location>
</feature>
<accession>A0A2D2DLC0</accession>
<evidence type="ECO:0000256" key="6">
    <source>
        <dbReference type="ARBA" id="ARBA00022692"/>
    </source>
</evidence>
<keyword evidence="15" id="KW-1185">Reference proteome</keyword>
<evidence type="ECO:0000256" key="2">
    <source>
        <dbReference type="ARBA" id="ARBA00004651"/>
    </source>
</evidence>
<evidence type="ECO:0000256" key="1">
    <source>
        <dbReference type="ARBA" id="ARBA00001947"/>
    </source>
</evidence>
<evidence type="ECO:0000313" key="15">
    <source>
        <dbReference type="Proteomes" id="UP000229897"/>
    </source>
</evidence>
<gene>
    <name evidence="14" type="ORF">CR152_15495</name>
</gene>
<comment type="similarity">
    <text evidence="3">Belongs to the peptidase M50B family.</text>
</comment>
<comment type="cofactor">
    <cofactor evidence="1">
        <name>Zn(2+)</name>
        <dbReference type="ChEBI" id="CHEBI:29105"/>
    </cofactor>
</comment>
<protein>
    <submittedName>
        <fullName evidence="14">Site-2 protease family protein</fullName>
    </submittedName>
</protein>
<evidence type="ECO:0000256" key="7">
    <source>
        <dbReference type="ARBA" id="ARBA00022723"/>
    </source>
</evidence>
<reference evidence="14" key="1">
    <citation type="submission" date="2017-10" db="EMBL/GenBank/DDBJ databases">
        <title>Massilia psychrophilum sp. nov., a novel purple-pigmented bacterium isolated from Tianshan glacier, Xinjiang Municipality, China.</title>
        <authorList>
            <person name="Wang H."/>
        </authorList>
    </citation>
    <scope>NUCLEOTIDE SEQUENCE [LARGE SCALE GENOMIC DNA]</scope>
    <source>
        <strain evidence="14">B2</strain>
    </source>
</reference>
<dbReference type="CDD" id="cd06158">
    <property type="entry name" value="S2P-M50_like_1"/>
    <property type="match status" value="1"/>
</dbReference>
<keyword evidence="7" id="KW-0479">Metal-binding</keyword>
<keyword evidence="9" id="KW-0862">Zinc</keyword>
<name>A0A2D2DLC0_9BURK</name>
<feature type="transmembrane region" description="Helical" evidence="13">
    <location>
        <begin position="6"/>
        <end position="24"/>
    </location>
</feature>
<keyword evidence="4" id="KW-1003">Cell membrane</keyword>
<feature type="transmembrane region" description="Helical" evidence="13">
    <location>
        <begin position="234"/>
        <end position="256"/>
    </location>
</feature>
<dbReference type="GO" id="GO:0006508">
    <property type="term" value="P:proteolysis"/>
    <property type="evidence" value="ECO:0007669"/>
    <property type="project" value="UniProtKB-KW"/>
</dbReference>
<dbReference type="PANTHER" id="PTHR35864">
    <property type="entry name" value="ZINC METALLOPROTEASE MJ0611-RELATED"/>
    <property type="match status" value="1"/>
</dbReference>
<organism evidence="14 15">
    <name type="scientific">Massilia violaceinigra</name>
    <dbReference type="NCBI Taxonomy" id="2045208"/>
    <lineage>
        <taxon>Bacteria</taxon>
        <taxon>Pseudomonadati</taxon>
        <taxon>Pseudomonadota</taxon>
        <taxon>Betaproteobacteria</taxon>
        <taxon>Burkholderiales</taxon>
        <taxon>Oxalobacteraceae</taxon>
        <taxon>Telluria group</taxon>
        <taxon>Massilia</taxon>
    </lineage>
</organism>
<sequence>MNSTHQTVQALLVFAIPVLFAISLHEVGHGYVARYFGDPTAANEGRLSINPLRHIDPFGTVVLPLVLYWLIQLPFGYAKPVPVEFDKLRNPKKHMAFVALAGPAANFAMGVAWSIIGILLAVAGISERFWYDMVRAGVSVNAVMMVFNLLPIPPLDGSHVLASVLPERVLRWLPTVPPDGGRSLASLLPAGMLAALPKRMFRLVNDVAVIDVLIFASFILLMRLHVLDSFLSKAMTIAIAAFAKVASPFSSLPFLFS</sequence>
<dbReference type="AlphaFoldDB" id="A0A2D2DLC0"/>
<evidence type="ECO:0000256" key="8">
    <source>
        <dbReference type="ARBA" id="ARBA00022801"/>
    </source>
</evidence>
<evidence type="ECO:0000256" key="11">
    <source>
        <dbReference type="ARBA" id="ARBA00023049"/>
    </source>
</evidence>
<dbReference type="OrthoDB" id="9800627at2"/>
<evidence type="ECO:0000313" key="14">
    <source>
        <dbReference type="EMBL" id="ATQ75773.1"/>
    </source>
</evidence>
<keyword evidence="12 13" id="KW-0472">Membrane</keyword>
<dbReference type="EMBL" id="CP024608">
    <property type="protein sequence ID" value="ATQ75773.1"/>
    <property type="molecule type" value="Genomic_DNA"/>
</dbReference>
<dbReference type="GO" id="GO:0046872">
    <property type="term" value="F:metal ion binding"/>
    <property type="evidence" value="ECO:0007669"/>
    <property type="project" value="UniProtKB-KW"/>
</dbReference>
<evidence type="ECO:0000256" key="12">
    <source>
        <dbReference type="ARBA" id="ARBA00023136"/>
    </source>
</evidence>
<evidence type="ECO:0000256" key="9">
    <source>
        <dbReference type="ARBA" id="ARBA00022833"/>
    </source>
</evidence>
<proteinExistence type="inferred from homology"/>
<dbReference type="GO" id="GO:0005886">
    <property type="term" value="C:plasma membrane"/>
    <property type="evidence" value="ECO:0007669"/>
    <property type="project" value="UniProtKB-SubCell"/>
</dbReference>
<dbReference type="PANTHER" id="PTHR35864:SF1">
    <property type="entry name" value="ZINC METALLOPROTEASE YWHC-RELATED"/>
    <property type="match status" value="1"/>
</dbReference>
<keyword evidence="10 13" id="KW-1133">Transmembrane helix</keyword>
<evidence type="ECO:0000256" key="4">
    <source>
        <dbReference type="ARBA" id="ARBA00022475"/>
    </source>
</evidence>
<keyword evidence="11" id="KW-0482">Metalloprotease</keyword>
<feature type="transmembrane region" description="Helical" evidence="13">
    <location>
        <begin position="203"/>
        <end position="222"/>
    </location>
</feature>
<dbReference type="InterPro" id="IPR044537">
    <property type="entry name" value="Rip2-like"/>
</dbReference>
<dbReference type="InterPro" id="IPR052348">
    <property type="entry name" value="Metallopeptidase_M50B"/>
</dbReference>
<dbReference type="KEGG" id="mass:CR152_15495"/>
<keyword evidence="6 13" id="KW-0812">Transmembrane</keyword>
<comment type="subcellular location">
    <subcellularLocation>
        <location evidence="2">Cell membrane</location>
        <topology evidence="2">Multi-pass membrane protein</topology>
    </subcellularLocation>
</comment>
<evidence type="ECO:0000256" key="3">
    <source>
        <dbReference type="ARBA" id="ARBA00007931"/>
    </source>
</evidence>
<dbReference type="RefSeq" id="WP_099875814.1">
    <property type="nucleotide sequence ID" value="NZ_CP024608.1"/>
</dbReference>
<keyword evidence="8" id="KW-0378">Hydrolase</keyword>
<evidence type="ECO:0000256" key="5">
    <source>
        <dbReference type="ARBA" id="ARBA00022670"/>
    </source>
</evidence>
<keyword evidence="5 14" id="KW-0645">Protease</keyword>